<accession>A0A0G4GMD1</accession>
<keyword evidence="2" id="KW-0812">Transmembrane</keyword>
<name>A0A0G4GMD1_VITBC</name>
<feature type="transmembrane region" description="Helical" evidence="2">
    <location>
        <begin position="76"/>
        <end position="102"/>
    </location>
</feature>
<sequence>MQEKSQGGETAPWKKASSCQIWVCTTSAGWAHLFEGRSVTHTEAWCIFSFQAERKSSPSVSQPAMHRSQEVLLSQLLIGALVFVDWAIVAKLTIAICALVFLLNSHPLARLCAVITCGIVLILNRLKEHFQRQSTRAEEESAGEPRAQRNDSNNGWEKVEREGASDEERKDR</sequence>
<keyword evidence="2" id="KW-1133">Transmembrane helix</keyword>
<evidence type="ECO:0000256" key="1">
    <source>
        <dbReference type="SAM" id="MobiDB-lite"/>
    </source>
</evidence>
<protein>
    <recommendedName>
        <fullName evidence="5">Transmembrane protein</fullName>
    </recommendedName>
</protein>
<dbReference type="InParanoid" id="A0A0G4GMD1"/>
<evidence type="ECO:0000256" key="2">
    <source>
        <dbReference type="SAM" id="Phobius"/>
    </source>
</evidence>
<keyword evidence="4" id="KW-1185">Reference proteome</keyword>
<dbReference type="Proteomes" id="UP000041254">
    <property type="component" value="Unassembled WGS sequence"/>
</dbReference>
<keyword evidence="2" id="KW-0472">Membrane</keyword>
<gene>
    <name evidence="3" type="ORF">Vbra_10116</name>
</gene>
<reference evidence="3 4" key="1">
    <citation type="submission" date="2014-11" db="EMBL/GenBank/DDBJ databases">
        <authorList>
            <person name="Zhu J."/>
            <person name="Qi W."/>
            <person name="Song R."/>
        </authorList>
    </citation>
    <scope>NUCLEOTIDE SEQUENCE [LARGE SCALE GENOMIC DNA]</scope>
</reference>
<feature type="compositionally biased region" description="Basic and acidic residues" evidence="1">
    <location>
        <begin position="157"/>
        <end position="172"/>
    </location>
</feature>
<feature type="transmembrane region" description="Helical" evidence="2">
    <location>
        <begin position="108"/>
        <end position="126"/>
    </location>
</feature>
<organism evidence="3 4">
    <name type="scientific">Vitrella brassicaformis (strain CCMP3155)</name>
    <dbReference type="NCBI Taxonomy" id="1169540"/>
    <lineage>
        <taxon>Eukaryota</taxon>
        <taxon>Sar</taxon>
        <taxon>Alveolata</taxon>
        <taxon>Colpodellida</taxon>
        <taxon>Vitrellaceae</taxon>
        <taxon>Vitrella</taxon>
    </lineage>
</organism>
<evidence type="ECO:0000313" key="4">
    <source>
        <dbReference type="Proteomes" id="UP000041254"/>
    </source>
</evidence>
<dbReference type="EMBL" id="CDMY01000718">
    <property type="protein sequence ID" value="CEM31345.1"/>
    <property type="molecule type" value="Genomic_DNA"/>
</dbReference>
<dbReference type="VEuPathDB" id="CryptoDB:Vbra_10116"/>
<evidence type="ECO:0008006" key="5">
    <source>
        <dbReference type="Google" id="ProtNLM"/>
    </source>
</evidence>
<proteinExistence type="predicted"/>
<feature type="region of interest" description="Disordered" evidence="1">
    <location>
        <begin position="134"/>
        <end position="172"/>
    </location>
</feature>
<dbReference type="AlphaFoldDB" id="A0A0G4GMD1"/>
<evidence type="ECO:0000313" key="3">
    <source>
        <dbReference type="EMBL" id="CEM31345.1"/>
    </source>
</evidence>